<sequence>MHHCSRTGVFMLSATFRASVARWLVLARHPCIIDLKTCRQSRSPSGMGVWAFWAQGKMLQPSSWTRYIPYFYFSTRDAHASRPILALTRTAPVKICRSSITVTLPRRVSL</sequence>
<dbReference type="EMBL" id="ML208307">
    <property type="protein sequence ID" value="TFK70798.1"/>
    <property type="molecule type" value="Genomic_DNA"/>
</dbReference>
<proteinExistence type="predicted"/>
<protein>
    <submittedName>
        <fullName evidence="1">Uncharacterized protein</fullName>
    </submittedName>
</protein>
<evidence type="ECO:0000313" key="2">
    <source>
        <dbReference type="Proteomes" id="UP000308600"/>
    </source>
</evidence>
<reference evidence="1 2" key="1">
    <citation type="journal article" date="2019" name="Nat. Ecol. Evol.">
        <title>Megaphylogeny resolves global patterns of mushroom evolution.</title>
        <authorList>
            <person name="Varga T."/>
            <person name="Krizsan K."/>
            <person name="Foldi C."/>
            <person name="Dima B."/>
            <person name="Sanchez-Garcia M."/>
            <person name="Sanchez-Ramirez S."/>
            <person name="Szollosi G.J."/>
            <person name="Szarkandi J.G."/>
            <person name="Papp V."/>
            <person name="Albert L."/>
            <person name="Andreopoulos W."/>
            <person name="Angelini C."/>
            <person name="Antonin V."/>
            <person name="Barry K.W."/>
            <person name="Bougher N.L."/>
            <person name="Buchanan P."/>
            <person name="Buyck B."/>
            <person name="Bense V."/>
            <person name="Catcheside P."/>
            <person name="Chovatia M."/>
            <person name="Cooper J."/>
            <person name="Damon W."/>
            <person name="Desjardin D."/>
            <person name="Finy P."/>
            <person name="Geml J."/>
            <person name="Haridas S."/>
            <person name="Hughes K."/>
            <person name="Justo A."/>
            <person name="Karasinski D."/>
            <person name="Kautmanova I."/>
            <person name="Kiss B."/>
            <person name="Kocsube S."/>
            <person name="Kotiranta H."/>
            <person name="LaButti K.M."/>
            <person name="Lechner B.E."/>
            <person name="Liimatainen K."/>
            <person name="Lipzen A."/>
            <person name="Lukacs Z."/>
            <person name="Mihaltcheva S."/>
            <person name="Morgado L.N."/>
            <person name="Niskanen T."/>
            <person name="Noordeloos M.E."/>
            <person name="Ohm R.A."/>
            <person name="Ortiz-Santana B."/>
            <person name="Ovrebo C."/>
            <person name="Racz N."/>
            <person name="Riley R."/>
            <person name="Savchenko A."/>
            <person name="Shiryaev A."/>
            <person name="Soop K."/>
            <person name="Spirin V."/>
            <person name="Szebenyi C."/>
            <person name="Tomsovsky M."/>
            <person name="Tulloss R.E."/>
            <person name="Uehling J."/>
            <person name="Grigoriev I.V."/>
            <person name="Vagvolgyi C."/>
            <person name="Papp T."/>
            <person name="Martin F.M."/>
            <person name="Miettinen O."/>
            <person name="Hibbett D.S."/>
            <person name="Nagy L.G."/>
        </authorList>
    </citation>
    <scope>NUCLEOTIDE SEQUENCE [LARGE SCALE GENOMIC DNA]</scope>
    <source>
        <strain evidence="1 2">NL-1719</strain>
    </source>
</reference>
<evidence type="ECO:0000313" key="1">
    <source>
        <dbReference type="EMBL" id="TFK70798.1"/>
    </source>
</evidence>
<organism evidence="1 2">
    <name type="scientific">Pluteus cervinus</name>
    <dbReference type="NCBI Taxonomy" id="181527"/>
    <lineage>
        <taxon>Eukaryota</taxon>
        <taxon>Fungi</taxon>
        <taxon>Dikarya</taxon>
        <taxon>Basidiomycota</taxon>
        <taxon>Agaricomycotina</taxon>
        <taxon>Agaricomycetes</taxon>
        <taxon>Agaricomycetidae</taxon>
        <taxon>Agaricales</taxon>
        <taxon>Pluteineae</taxon>
        <taxon>Pluteaceae</taxon>
        <taxon>Pluteus</taxon>
    </lineage>
</organism>
<name>A0ACD3AYH9_9AGAR</name>
<keyword evidence="2" id="KW-1185">Reference proteome</keyword>
<gene>
    <name evidence="1" type="ORF">BDN72DRAFT_502961</name>
</gene>
<accession>A0ACD3AYH9</accession>
<dbReference type="Proteomes" id="UP000308600">
    <property type="component" value="Unassembled WGS sequence"/>
</dbReference>